<name>A0A0F9MTC0_9ZZZZ</name>
<feature type="domain" description="DUF7718" evidence="1">
    <location>
        <begin position="115"/>
        <end position="203"/>
    </location>
</feature>
<reference evidence="2" key="1">
    <citation type="journal article" date="2015" name="Nature">
        <title>Complex archaea that bridge the gap between prokaryotes and eukaryotes.</title>
        <authorList>
            <person name="Spang A."/>
            <person name="Saw J.H."/>
            <person name="Jorgensen S.L."/>
            <person name="Zaremba-Niedzwiedzka K."/>
            <person name="Martijn J."/>
            <person name="Lind A.E."/>
            <person name="van Eijk R."/>
            <person name="Schleper C."/>
            <person name="Guy L."/>
            <person name="Ettema T.J."/>
        </authorList>
    </citation>
    <scope>NUCLEOTIDE SEQUENCE</scope>
</reference>
<dbReference type="Pfam" id="PF24839">
    <property type="entry name" value="DUF7718"/>
    <property type="match status" value="1"/>
</dbReference>
<dbReference type="InterPro" id="IPR056135">
    <property type="entry name" value="DUF7718"/>
</dbReference>
<dbReference type="EMBL" id="LAZR01004392">
    <property type="protein sequence ID" value="KKN09019.1"/>
    <property type="molecule type" value="Genomic_DNA"/>
</dbReference>
<comment type="caution">
    <text evidence="2">The sequence shown here is derived from an EMBL/GenBank/DDBJ whole genome shotgun (WGS) entry which is preliminary data.</text>
</comment>
<protein>
    <recommendedName>
        <fullName evidence="1">DUF7718 domain-containing protein</fullName>
    </recommendedName>
</protein>
<evidence type="ECO:0000313" key="2">
    <source>
        <dbReference type="EMBL" id="KKN09019.1"/>
    </source>
</evidence>
<gene>
    <name evidence="2" type="ORF">LCGC14_1050860</name>
</gene>
<sequence>MSSGKKVYKKMIIAGPGMVKATQQALDKKAVLSIVQDTDIEGNLVRIGYFLEKDNNRLSNPEITWFDSSEIEIKIIFIDSQEQPLNEGKLELKHSHQDIDDYKFLIKIPLINNHYLYLRNILRLNKQDRLSFTIQVELKMRVKDRPNNIYPLARYDCAHGSIHRDLMIPIGNKSKWDLPTQNTKEAISFAIDDLLENFGNWIEGLEGVQIEPKIINDRDIRLEIEKARTSLIDLINKPHLLQKTSSRLTEFTSI</sequence>
<accession>A0A0F9MTC0</accession>
<proteinExistence type="predicted"/>
<evidence type="ECO:0000259" key="1">
    <source>
        <dbReference type="Pfam" id="PF24839"/>
    </source>
</evidence>
<dbReference type="AlphaFoldDB" id="A0A0F9MTC0"/>
<organism evidence="2">
    <name type="scientific">marine sediment metagenome</name>
    <dbReference type="NCBI Taxonomy" id="412755"/>
    <lineage>
        <taxon>unclassified sequences</taxon>
        <taxon>metagenomes</taxon>
        <taxon>ecological metagenomes</taxon>
    </lineage>
</organism>